<evidence type="ECO:0000256" key="1">
    <source>
        <dbReference type="SAM" id="SignalP"/>
    </source>
</evidence>
<protein>
    <submittedName>
        <fullName evidence="3">DUF4859 domain-containing protein</fullName>
    </submittedName>
</protein>
<feature type="domain" description="DUF4859" evidence="2">
    <location>
        <begin position="72"/>
        <end position="189"/>
    </location>
</feature>
<gene>
    <name evidence="3" type="ORF">OM074_07085</name>
</gene>
<feature type="signal peptide" evidence="1">
    <location>
        <begin position="1"/>
        <end position="21"/>
    </location>
</feature>
<proteinExistence type="predicted"/>
<evidence type="ECO:0000313" key="3">
    <source>
        <dbReference type="EMBL" id="MCW3805386.1"/>
    </source>
</evidence>
<sequence length="485" mass="52658">MKNFQLYIVLAALFAGLFSCGDNEDFSALHVLTDAEIAEMHRQDSIAEAERNRINADLLLEYSIDATTSDVSWDAGMVTVEMDKIAELFGLTEAEVLAGIAGESGAPEIKCFAIDWTTRADYANASTTNAPWGHWWGPEGDVTSWGDEINVPTVFCEFDYEAGEFFVGQLPGNLEPGTIKVIEALKYNELRVAVVITINASAPGQLVADVVSTLDLSIDVTALSSYDGGEIQFDLDQALTDLGVSSIDEVKFIGVNEDGSYNQEPVTNNGFWYDMNGYVGSYGDDASVFTEYYIDNPGVIVIGQFPDHLAGDEVYNIKYGLFANDKIVMFNIAVNILGYQDPETAPAGDPADATLDVALTQAYNNTYARTTLDVKETLRNAFKMTTYQIHKAIGSGELKLYQGATSDTDPAYTSDVPGYWLKADGTVGEWSEGVVYCCLGHSETELYIYAGNHPDNAASGNTVTTTYIATLNGAAVTFNITYTIE</sequence>
<feature type="domain" description="DUF4859" evidence="2">
    <location>
        <begin position="367"/>
        <end position="473"/>
    </location>
</feature>
<organism evidence="3 4">
    <name type="scientific">Plebeiibacterium marinum</name>
    <dbReference type="NCBI Taxonomy" id="2992111"/>
    <lineage>
        <taxon>Bacteria</taxon>
        <taxon>Pseudomonadati</taxon>
        <taxon>Bacteroidota</taxon>
        <taxon>Bacteroidia</taxon>
        <taxon>Marinilabiliales</taxon>
        <taxon>Marinilabiliaceae</taxon>
        <taxon>Plebeiibacterium</taxon>
    </lineage>
</organism>
<dbReference type="AlphaFoldDB" id="A0AAE3MCT1"/>
<dbReference type="Proteomes" id="UP001207408">
    <property type="component" value="Unassembled WGS sequence"/>
</dbReference>
<dbReference type="RefSeq" id="WP_301198757.1">
    <property type="nucleotide sequence ID" value="NZ_JAPDPI010000010.1"/>
</dbReference>
<name>A0AAE3MCT1_9BACT</name>
<keyword evidence="1" id="KW-0732">Signal</keyword>
<reference evidence="3" key="1">
    <citation type="submission" date="2022-10" db="EMBL/GenBank/DDBJ databases">
        <authorList>
            <person name="Yu W.X."/>
        </authorList>
    </citation>
    <scope>NUCLEOTIDE SEQUENCE</scope>
    <source>
        <strain evidence="3">D04</strain>
    </source>
</reference>
<accession>A0AAE3MCT1</accession>
<dbReference type="InterPro" id="IPR032339">
    <property type="entry name" value="DUF4859"/>
</dbReference>
<feature type="chain" id="PRO_5042107066" evidence="1">
    <location>
        <begin position="22"/>
        <end position="485"/>
    </location>
</feature>
<dbReference type="PROSITE" id="PS51257">
    <property type="entry name" value="PROKAR_LIPOPROTEIN"/>
    <property type="match status" value="1"/>
</dbReference>
<comment type="caution">
    <text evidence="3">The sequence shown here is derived from an EMBL/GenBank/DDBJ whole genome shotgun (WGS) entry which is preliminary data.</text>
</comment>
<keyword evidence="4" id="KW-1185">Reference proteome</keyword>
<dbReference type="EMBL" id="JAPDPI010000010">
    <property type="protein sequence ID" value="MCW3805386.1"/>
    <property type="molecule type" value="Genomic_DNA"/>
</dbReference>
<evidence type="ECO:0000259" key="2">
    <source>
        <dbReference type="Pfam" id="PF16151"/>
    </source>
</evidence>
<feature type="domain" description="DUF4859" evidence="2">
    <location>
        <begin position="246"/>
        <end position="320"/>
    </location>
</feature>
<evidence type="ECO:0000313" key="4">
    <source>
        <dbReference type="Proteomes" id="UP001207408"/>
    </source>
</evidence>
<dbReference type="Pfam" id="PF16151">
    <property type="entry name" value="DUF4859"/>
    <property type="match status" value="3"/>
</dbReference>